<dbReference type="AlphaFoldDB" id="A0A538TWT3"/>
<comment type="cofactor">
    <cofactor evidence="7">
        <name>Zn(2+)</name>
        <dbReference type="ChEBI" id="CHEBI:29105"/>
    </cofactor>
    <text evidence="7">Binds 1 zinc ion.</text>
</comment>
<dbReference type="GO" id="GO:0046872">
    <property type="term" value="F:metal ion binding"/>
    <property type="evidence" value="ECO:0007669"/>
    <property type="project" value="UniProtKB-UniRule"/>
</dbReference>
<evidence type="ECO:0000256" key="1">
    <source>
        <dbReference type="ARBA" id="ARBA00006040"/>
    </source>
</evidence>
<proteinExistence type="inferred from homology"/>
<keyword evidence="2 7" id="KW-0645">Protease</keyword>
<evidence type="ECO:0000256" key="3">
    <source>
        <dbReference type="ARBA" id="ARBA00022723"/>
    </source>
</evidence>
<feature type="domain" description="Peptidase M3A/M3B catalytic" evidence="8">
    <location>
        <begin position="183"/>
        <end position="617"/>
    </location>
</feature>
<dbReference type="EMBL" id="VBOY01000017">
    <property type="protein sequence ID" value="TMQ68086.1"/>
    <property type="molecule type" value="Genomic_DNA"/>
</dbReference>
<dbReference type="Gene3D" id="1.20.1050.40">
    <property type="entry name" value="Endopeptidase. Chain P, domain 1"/>
    <property type="match status" value="1"/>
</dbReference>
<evidence type="ECO:0000256" key="5">
    <source>
        <dbReference type="ARBA" id="ARBA00022833"/>
    </source>
</evidence>
<comment type="caution">
    <text evidence="9">The sequence shown here is derived from an EMBL/GenBank/DDBJ whole genome shotgun (WGS) entry which is preliminary data.</text>
</comment>
<dbReference type="GO" id="GO:0006508">
    <property type="term" value="P:proteolysis"/>
    <property type="evidence" value="ECO:0007669"/>
    <property type="project" value="UniProtKB-KW"/>
</dbReference>
<dbReference type="CDD" id="cd06455">
    <property type="entry name" value="M3A_TOP"/>
    <property type="match status" value="1"/>
</dbReference>
<dbReference type="PANTHER" id="PTHR11804:SF84">
    <property type="entry name" value="SACCHAROLYSIN"/>
    <property type="match status" value="1"/>
</dbReference>
<sequence length="632" mass="71938">MARAKADIARMLAVKGTRTLANTLRPYDDAQIELDAASSQAGLMENVHPDSTLRAAAEKVSQKVSAYATELSLNRRVYDALAAIDRSKADDATRYYLEKELRDFRLAGVDKDEATRKRVQELRDELVKIGQDFDRNIRSDVRTITVAGAADLDGLPADFIANHKPGADGKITLDINYPDYIPVMSYCKSDDVRHRLYMEYNNRAYPKNMEVLKRMFARRYELAKLLGFDEWADYITANKMVGNAKNVRDFIDKIVTASGPRADREYQVLLKRKQKDVPGAIQVNLWESNYWSEAVRKSDYNFDSQSVRPYLAYDKVKQGILDLTSTLFGVTYRRVKDAPVWDPSVECWEMLENGKLVGRFYLDMHPRKDKYNHAAQFDVRTGVEGRQIPEAALVCNLPGGEAGDPGLMEHDDVVTFLHEFGHLVHALFAGHQRWCGIGGGRTEQDFIEAPSQMLEEWAWDPATLATFATHYQTNEPIPADLVKQMKRAHDYGEGLRVRRQMVYADVSLSYYNQDPTNLDTDDVLKALVKKYQPFPYVDGTHFQCAFGHLDGYSAVYYTYMWSLVIAKDMFSQFDRANLLAPQVALHYRHAVLEPGGSKPAAKLVEDFLGRPFNFTAYDKWLNQEDDGKTSLK</sequence>
<dbReference type="SUPFAM" id="SSF55486">
    <property type="entry name" value="Metalloproteases ('zincins'), catalytic domain"/>
    <property type="match status" value="1"/>
</dbReference>
<evidence type="ECO:0000313" key="9">
    <source>
        <dbReference type="EMBL" id="TMQ68086.1"/>
    </source>
</evidence>
<comment type="similarity">
    <text evidence="1 7">Belongs to the peptidase M3 family.</text>
</comment>
<dbReference type="Gene3D" id="3.40.390.10">
    <property type="entry name" value="Collagenase (Catalytic Domain)"/>
    <property type="match status" value="1"/>
</dbReference>
<keyword evidence="3 7" id="KW-0479">Metal-binding</keyword>
<dbReference type="InterPro" id="IPR024079">
    <property type="entry name" value="MetalloPept_cat_dom_sf"/>
</dbReference>
<dbReference type="InterPro" id="IPR045090">
    <property type="entry name" value="Pept_M3A_M3B"/>
</dbReference>
<evidence type="ECO:0000256" key="2">
    <source>
        <dbReference type="ARBA" id="ARBA00022670"/>
    </source>
</evidence>
<evidence type="ECO:0000256" key="6">
    <source>
        <dbReference type="ARBA" id="ARBA00023049"/>
    </source>
</evidence>
<dbReference type="PANTHER" id="PTHR11804">
    <property type="entry name" value="PROTEASE M3 THIMET OLIGOPEPTIDASE-RELATED"/>
    <property type="match status" value="1"/>
</dbReference>
<organism evidence="9 10">
    <name type="scientific">Eiseniibacteriota bacterium</name>
    <dbReference type="NCBI Taxonomy" id="2212470"/>
    <lineage>
        <taxon>Bacteria</taxon>
        <taxon>Candidatus Eiseniibacteriota</taxon>
    </lineage>
</organism>
<dbReference type="Pfam" id="PF01432">
    <property type="entry name" value="Peptidase_M3"/>
    <property type="match status" value="1"/>
</dbReference>
<evidence type="ECO:0000256" key="7">
    <source>
        <dbReference type="RuleBase" id="RU003435"/>
    </source>
</evidence>
<dbReference type="Proteomes" id="UP000316609">
    <property type="component" value="Unassembled WGS sequence"/>
</dbReference>
<dbReference type="GO" id="GO:0006518">
    <property type="term" value="P:peptide metabolic process"/>
    <property type="evidence" value="ECO:0007669"/>
    <property type="project" value="TreeGrafter"/>
</dbReference>
<evidence type="ECO:0000256" key="4">
    <source>
        <dbReference type="ARBA" id="ARBA00022801"/>
    </source>
</evidence>
<protein>
    <submittedName>
        <fullName evidence="9">Zn-dependent oligopeptidase</fullName>
    </submittedName>
</protein>
<gene>
    <name evidence="9" type="ORF">E6K78_02455</name>
</gene>
<reference evidence="9 10" key="1">
    <citation type="journal article" date="2019" name="Nat. Microbiol.">
        <title>Mediterranean grassland soil C-N compound turnover is dependent on rainfall and depth, and is mediated by genomically divergent microorganisms.</title>
        <authorList>
            <person name="Diamond S."/>
            <person name="Andeer P.F."/>
            <person name="Li Z."/>
            <person name="Crits-Christoph A."/>
            <person name="Burstein D."/>
            <person name="Anantharaman K."/>
            <person name="Lane K.R."/>
            <person name="Thomas B.C."/>
            <person name="Pan C."/>
            <person name="Northen T.R."/>
            <person name="Banfield J.F."/>
        </authorList>
    </citation>
    <scope>NUCLEOTIDE SEQUENCE [LARGE SCALE GENOMIC DNA]</scope>
    <source>
        <strain evidence="9">WS_8</strain>
    </source>
</reference>
<keyword evidence="6 7" id="KW-0482">Metalloprotease</keyword>
<dbReference type="Gene3D" id="1.10.1370.10">
    <property type="entry name" value="Neurolysin, domain 3"/>
    <property type="match status" value="1"/>
</dbReference>
<accession>A0A538TWT3</accession>
<dbReference type="InterPro" id="IPR001567">
    <property type="entry name" value="Pept_M3A_M3B_dom"/>
</dbReference>
<keyword evidence="4 7" id="KW-0378">Hydrolase</keyword>
<dbReference type="InterPro" id="IPR024080">
    <property type="entry name" value="Neurolysin/TOP_N"/>
</dbReference>
<name>A0A538TWT3_UNCEI</name>
<dbReference type="GO" id="GO:0004222">
    <property type="term" value="F:metalloendopeptidase activity"/>
    <property type="evidence" value="ECO:0007669"/>
    <property type="project" value="InterPro"/>
</dbReference>
<evidence type="ECO:0000313" key="10">
    <source>
        <dbReference type="Proteomes" id="UP000316609"/>
    </source>
</evidence>
<dbReference type="InterPro" id="IPR024077">
    <property type="entry name" value="Neurolysin/TOP_dom2"/>
</dbReference>
<evidence type="ECO:0000259" key="8">
    <source>
        <dbReference type="Pfam" id="PF01432"/>
    </source>
</evidence>
<keyword evidence="5 7" id="KW-0862">Zinc</keyword>